<dbReference type="EMBL" id="AP009510">
    <property type="protein sequence ID" value="BAG14077.1"/>
    <property type="molecule type" value="Genomic_DNA"/>
</dbReference>
<evidence type="ECO:0000313" key="3">
    <source>
        <dbReference type="Proteomes" id="UP000001691"/>
    </source>
</evidence>
<sequence length="105" mass="12386">MKYPHFSYVVARAFVIAIVYYIIVASVKSRRNTLYSGLMIKEISIKNQRKTIDRSMNLWSKTIIFLLFLESFKTILMKAQLMKTVKSHFAFPDPDVAKLKYKNMR</sequence>
<dbReference type="HOGENOM" id="CLU_2235417_0_0_0"/>
<keyword evidence="1" id="KW-0812">Transmembrane</keyword>
<name>B1H0P5_ENDTX</name>
<dbReference type="AlphaFoldDB" id="B1H0P5"/>
<evidence type="ECO:0000313" key="2">
    <source>
        <dbReference type="EMBL" id="BAG14077.1"/>
    </source>
</evidence>
<feature type="transmembrane region" description="Helical" evidence="1">
    <location>
        <begin position="6"/>
        <end position="27"/>
    </location>
</feature>
<keyword evidence="3" id="KW-1185">Reference proteome</keyword>
<protein>
    <submittedName>
        <fullName evidence="2">Uncharacterized protein</fullName>
    </submittedName>
</protein>
<keyword evidence="1" id="KW-1133">Transmembrane helix</keyword>
<proteinExistence type="predicted"/>
<evidence type="ECO:0000256" key="1">
    <source>
        <dbReference type="SAM" id="Phobius"/>
    </source>
</evidence>
<gene>
    <name evidence="2" type="ordered locus">TGRD_584</name>
</gene>
<dbReference type="KEGG" id="rsd:TGRD_584"/>
<organism evidence="2 3">
    <name type="scientific">Endomicrobium trichonymphae</name>
    <dbReference type="NCBI Taxonomy" id="1408204"/>
    <lineage>
        <taxon>Bacteria</taxon>
        <taxon>Pseudomonadati</taxon>
        <taxon>Elusimicrobiota</taxon>
        <taxon>Endomicrobiia</taxon>
        <taxon>Endomicrobiales</taxon>
        <taxon>Endomicrobiaceae</taxon>
        <taxon>Candidatus Endomicrobiellum</taxon>
    </lineage>
</organism>
<reference evidence="3" key="1">
    <citation type="journal article" date="2008" name="Proc. Natl. Acad. Sci. U.S.A.">
        <title>Complete genome of the uncultured termite group 1 bacteria in a single host protist cell.</title>
        <authorList>
            <person name="Hongoh Y."/>
            <person name="Sharma V.K."/>
            <person name="Prakash T."/>
            <person name="Noda S."/>
            <person name="Taylor T.D."/>
            <person name="Kudo T."/>
            <person name="Sakaki Y."/>
            <person name="Toyoda A."/>
            <person name="Hattori M."/>
            <person name="Ohkuma M."/>
        </authorList>
    </citation>
    <scope>NUCLEOTIDE SEQUENCE [LARGE SCALE GENOMIC DNA]</scope>
    <source>
        <strain evidence="3">Rs-D17 genomovar Ri2008</strain>
    </source>
</reference>
<keyword evidence="1" id="KW-0472">Membrane</keyword>
<accession>B1H0P5</accession>
<dbReference type="Proteomes" id="UP000001691">
    <property type="component" value="Chromosome"/>
</dbReference>